<gene>
    <name evidence="3" type="ORF">Tel_05140</name>
</gene>
<dbReference type="KEGG" id="tee:Tel_05140"/>
<feature type="chain" id="PRO_5006604914" description="ABC-type transport auxiliary lipoprotein component domain-containing protein" evidence="1">
    <location>
        <begin position="18"/>
        <end position="201"/>
    </location>
</feature>
<sequence>MRTARITLLLTLLGALAACGTTPSSNYYLLSSSAAPSSSIQTPNRLVVGLGPIDFPAYLDRNEIVISSGDNSLQVAEYHRWAEPLQSNFARVLAQALATHIPDAEVYTYPWHSGVQPDVQIRLKVGRFDVNTQNHARLSARWELSEPSRKMRYPPQSREYVIDADSGDYEARVRALSRCVGALSRDLAAALNRAQDGAANH</sequence>
<dbReference type="AlphaFoldDB" id="A0A0S2TBV3"/>
<dbReference type="STRING" id="1748243.Tel_05140"/>
<feature type="domain" description="ABC-type transport auxiliary lipoprotein component" evidence="2">
    <location>
        <begin position="28"/>
        <end position="188"/>
    </location>
</feature>
<keyword evidence="1" id="KW-0732">Signal</keyword>
<name>A0A0S2TBV3_9GAMM</name>
<evidence type="ECO:0000259" key="2">
    <source>
        <dbReference type="Pfam" id="PF03886"/>
    </source>
</evidence>
<dbReference type="SUPFAM" id="SSF159594">
    <property type="entry name" value="XCC0632-like"/>
    <property type="match status" value="1"/>
</dbReference>
<dbReference type="Proteomes" id="UP000055136">
    <property type="component" value="Chromosome"/>
</dbReference>
<reference evidence="3" key="1">
    <citation type="submission" date="2015-10" db="EMBL/GenBank/DDBJ databases">
        <title>Description of Candidatus Tenderia electrophaga gen. nov, sp. nov., an Uncultivated Electroautotroph from a Biocathode Enrichment.</title>
        <authorList>
            <person name="Eddie B.J."/>
            <person name="Malanoski A.P."/>
            <person name="Wang Z."/>
            <person name="Hall R.J."/>
            <person name="Oh S.D."/>
            <person name="Heiner C."/>
            <person name="Lin B."/>
            <person name="Strycharz-Glaven S.M."/>
        </authorList>
    </citation>
    <scope>NUCLEOTIDE SEQUENCE [LARGE SCALE GENOMIC DNA]</scope>
    <source>
        <strain evidence="3">NRL1</strain>
    </source>
</reference>
<accession>A0A0S2TBV3</accession>
<dbReference type="PROSITE" id="PS51257">
    <property type="entry name" value="PROKAR_LIPOPROTEIN"/>
    <property type="match status" value="1"/>
</dbReference>
<protein>
    <recommendedName>
        <fullName evidence="2">ABC-type transport auxiliary lipoprotein component domain-containing protein</fullName>
    </recommendedName>
</protein>
<dbReference type="InterPro" id="IPR005586">
    <property type="entry name" value="ABC_trans_aux"/>
</dbReference>
<proteinExistence type="predicted"/>
<evidence type="ECO:0000256" key="1">
    <source>
        <dbReference type="SAM" id="SignalP"/>
    </source>
</evidence>
<evidence type="ECO:0000313" key="4">
    <source>
        <dbReference type="Proteomes" id="UP000055136"/>
    </source>
</evidence>
<dbReference type="Pfam" id="PF03886">
    <property type="entry name" value="ABC_trans_aux"/>
    <property type="match status" value="1"/>
</dbReference>
<dbReference type="EMBL" id="CP013099">
    <property type="protein sequence ID" value="ALP52579.1"/>
    <property type="molecule type" value="Genomic_DNA"/>
</dbReference>
<evidence type="ECO:0000313" key="3">
    <source>
        <dbReference type="EMBL" id="ALP52579.1"/>
    </source>
</evidence>
<feature type="signal peptide" evidence="1">
    <location>
        <begin position="1"/>
        <end position="17"/>
    </location>
</feature>
<organism evidence="3 4">
    <name type="scientific">Candidatus Tenderia electrophaga</name>
    <dbReference type="NCBI Taxonomy" id="1748243"/>
    <lineage>
        <taxon>Bacteria</taxon>
        <taxon>Pseudomonadati</taxon>
        <taxon>Pseudomonadota</taxon>
        <taxon>Gammaproteobacteria</taxon>
        <taxon>Candidatus Tenderiales</taxon>
        <taxon>Candidatus Tenderiaceae</taxon>
        <taxon>Candidatus Tenderia</taxon>
    </lineage>
</organism>
<dbReference type="Gene3D" id="3.40.50.10610">
    <property type="entry name" value="ABC-type transport auxiliary lipoprotein component"/>
    <property type="match status" value="1"/>
</dbReference>
<keyword evidence="4" id="KW-1185">Reference proteome</keyword>